<evidence type="ECO:0000313" key="8">
    <source>
        <dbReference type="EMBL" id="QDT56330.1"/>
    </source>
</evidence>
<dbReference type="Proteomes" id="UP000315700">
    <property type="component" value="Chromosome"/>
</dbReference>
<dbReference type="AlphaFoldDB" id="A0A517SJM9"/>
<dbReference type="GO" id="GO:0016829">
    <property type="term" value="F:lyase activity"/>
    <property type="evidence" value="ECO:0007669"/>
    <property type="project" value="UniProtKB-KW"/>
</dbReference>
<reference evidence="8 9" key="1">
    <citation type="submission" date="2019-02" db="EMBL/GenBank/DDBJ databases">
        <title>Deep-cultivation of Planctomycetes and their phenomic and genomic characterization uncovers novel biology.</title>
        <authorList>
            <person name="Wiegand S."/>
            <person name="Jogler M."/>
            <person name="Boedeker C."/>
            <person name="Pinto D."/>
            <person name="Vollmers J."/>
            <person name="Rivas-Marin E."/>
            <person name="Kohn T."/>
            <person name="Peeters S.H."/>
            <person name="Heuer A."/>
            <person name="Rast P."/>
            <person name="Oberbeckmann S."/>
            <person name="Bunk B."/>
            <person name="Jeske O."/>
            <person name="Meyerdierks A."/>
            <person name="Storesund J.E."/>
            <person name="Kallscheuer N."/>
            <person name="Luecker S."/>
            <person name="Lage O.M."/>
            <person name="Pohl T."/>
            <person name="Merkel B.J."/>
            <person name="Hornburger P."/>
            <person name="Mueller R.-W."/>
            <person name="Bruemmer F."/>
            <person name="Labrenz M."/>
            <person name="Spormann A.M."/>
            <person name="Op den Camp H."/>
            <person name="Overmann J."/>
            <person name="Amann R."/>
            <person name="Jetten M.S.M."/>
            <person name="Mascher T."/>
            <person name="Medema M.H."/>
            <person name="Devos D.P."/>
            <person name="Kaster A.-K."/>
            <person name="Ovreas L."/>
            <person name="Rohde M."/>
            <person name="Galperin M.Y."/>
            <person name="Jogler C."/>
        </authorList>
    </citation>
    <scope>NUCLEOTIDE SEQUENCE [LARGE SCALE GENOMIC DNA]</scope>
    <source>
        <strain evidence="8 9">Pan44</strain>
    </source>
</reference>
<dbReference type="Pfam" id="PF04476">
    <property type="entry name" value="4HFCP_synth"/>
    <property type="match status" value="1"/>
</dbReference>
<dbReference type="InParanoid" id="A0A517SJM9"/>
<evidence type="ECO:0000256" key="4">
    <source>
        <dbReference type="ARBA" id="ARBA00023270"/>
    </source>
</evidence>
<keyword evidence="9" id="KW-1185">Reference proteome</keyword>
<sequence>MPYPFPPSLSGEPPRLLVSVRSALEAASAIEGGAEILDVKDPDRGSLGCPAPDTLFSICQAAGASPRRDLPVTVALGECLEWTEQTPFPLPGQITMAKIGLSGLGESAGWRDQWLRVRQRFEDERGTGIHWVAVAYLDQDDAGSPSIDDIAGAAIDTGCAGLLLDTFNKSSGRLFDHVSPERLAGLAGRMHSGGRFLAAAGRLNLEDITRLSTLPVDVVAVRSAACEKADRRSPVTSRHVAECLTSLRAGGRQAASAHEKSPA</sequence>
<protein>
    <recommendedName>
        <fullName evidence="2">(5-formylfuran-3-yl)methyl phosphate synthase</fullName>
        <ecNumber evidence="2">4.2.3.153</ecNumber>
    </recommendedName>
    <alternativeName>
        <fullName evidence="5">4-(hydroxymethyl)-2-furancarboxaldehyde-phosphate synthase</fullName>
    </alternativeName>
</protein>
<name>A0A517SJM9_9PLAN</name>
<feature type="active site" description="Proton acceptor" evidence="7">
    <location>
        <position position="98"/>
    </location>
</feature>
<accession>A0A517SJM9</accession>
<evidence type="ECO:0000256" key="7">
    <source>
        <dbReference type="PIRSR" id="PIRSR015957-1"/>
    </source>
</evidence>
<evidence type="ECO:0000256" key="3">
    <source>
        <dbReference type="ARBA" id="ARBA00023239"/>
    </source>
</evidence>
<evidence type="ECO:0000256" key="1">
    <source>
        <dbReference type="ARBA" id="ARBA00003810"/>
    </source>
</evidence>
<dbReference type="KEGG" id="ccos:Pan44_43830"/>
<evidence type="ECO:0000256" key="5">
    <source>
        <dbReference type="ARBA" id="ARBA00032523"/>
    </source>
</evidence>
<keyword evidence="4" id="KW-0704">Schiff base</keyword>
<dbReference type="EMBL" id="CP036271">
    <property type="protein sequence ID" value="QDT56330.1"/>
    <property type="molecule type" value="Genomic_DNA"/>
</dbReference>
<dbReference type="InterPro" id="IPR007565">
    <property type="entry name" value="4HFCP_synth"/>
</dbReference>
<feature type="active site" description="Schiff-base intermediate with substrate" evidence="7">
    <location>
        <position position="40"/>
    </location>
</feature>
<keyword evidence="3" id="KW-0456">Lyase</keyword>
<evidence type="ECO:0000256" key="6">
    <source>
        <dbReference type="ARBA" id="ARBA00047628"/>
    </source>
</evidence>
<comment type="function">
    <text evidence="1">Catalyzes the formation of 4-(hydroxymethyl)-2-furancarboxaldehyde phosphate (4-HFC-P) from two molecules of glyceraldehyde-3-P (GA-3-P).</text>
</comment>
<evidence type="ECO:0000256" key="2">
    <source>
        <dbReference type="ARBA" id="ARBA00012553"/>
    </source>
</evidence>
<comment type="catalytic activity">
    <reaction evidence="6">
        <text>2 D-glyceraldehyde 3-phosphate = 4-(hydroxymethyl)-2-furancarboxaldehyde phosphate + phosphate + 2 H2O</text>
        <dbReference type="Rhea" id="RHEA:43536"/>
        <dbReference type="ChEBI" id="CHEBI:15377"/>
        <dbReference type="ChEBI" id="CHEBI:43474"/>
        <dbReference type="ChEBI" id="CHEBI:59776"/>
        <dbReference type="ChEBI" id="CHEBI:83407"/>
        <dbReference type="EC" id="4.2.3.153"/>
    </reaction>
</comment>
<organism evidence="8 9">
    <name type="scientific">Caulifigura coniformis</name>
    <dbReference type="NCBI Taxonomy" id="2527983"/>
    <lineage>
        <taxon>Bacteria</taxon>
        <taxon>Pseudomonadati</taxon>
        <taxon>Planctomycetota</taxon>
        <taxon>Planctomycetia</taxon>
        <taxon>Planctomycetales</taxon>
        <taxon>Planctomycetaceae</taxon>
        <taxon>Caulifigura</taxon>
    </lineage>
</organism>
<proteinExistence type="predicted"/>
<dbReference type="OrthoDB" id="289419at2"/>
<dbReference type="EC" id="4.2.3.153" evidence="2"/>
<dbReference type="PIRSF" id="PIRSF015957">
    <property type="entry name" value="UCP015957"/>
    <property type="match status" value="1"/>
</dbReference>
<gene>
    <name evidence="8" type="ORF">Pan44_43830</name>
</gene>
<evidence type="ECO:0000313" key="9">
    <source>
        <dbReference type="Proteomes" id="UP000315700"/>
    </source>
</evidence>